<organism evidence="6 7">
    <name type="scientific">Octadecabacter antarcticus 307</name>
    <dbReference type="NCBI Taxonomy" id="391626"/>
    <lineage>
        <taxon>Bacteria</taxon>
        <taxon>Pseudomonadati</taxon>
        <taxon>Pseudomonadota</taxon>
        <taxon>Alphaproteobacteria</taxon>
        <taxon>Rhodobacterales</taxon>
        <taxon>Roseobacteraceae</taxon>
        <taxon>Octadecabacter</taxon>
    </lineage>
</organism>
<dbReference type="OrthoDB" id="9812625at2"/>
<dbReference type="InterPro" id="IPR016161">
    <property type="entry name" value="Ald_DH/histidinol_DH"/>
</dbReference>
<dbReference type="EMBL" id="CP003740">
    <property type="protein sequence ID" value="AGI69690.1"/>
    <property type="molecule type" value="Genomic_DNA"/>
</dbReference>
<feature type="domain" description="Aldehyde dehydrogenase" evidence="5">
    <location>
        <begin position="29"/>
        <end position="485"/>
    </location>
</feature>
<dbReference type="InterPro" id="IPR015590">
    <property type="entry name" value="Aldehyde_DH_dom"/>
</dbReference>
<dbReference type="FunFam" id="3.40.605.10:FF:000001">
    <property type="entry name" value="Aldehyde dehydrogenase 1"/>
    <property type="match status" value="1"/>
</dbReference>
<dbReference type="FunFam" id="3.40.309.10:FF:000012">
    <property type="entry name" value="Betaine aldehyde dehydrogenase"/>
    <property type="match status" value="1"/>
</dbReference>
<evidence type="ECO:0000256" key="3">
    <source>
        <dbReference type="PROSITE-ProRule" id="PRU10007"/>
    </source>
</evidence>
<dbReference type="AlphaFoldDB" id="M9RIM7"/>
<dbReference type="RefSeq" id="WP_015501610.1">
    <property type="nucleotide sequence ID" value="NC_020911.1"/>
</dbReference>
<dbReference type="CDD" id="cd07112">
    <property type="entry name" value="ALDH_GABALDH-PuuC"/>
    <property type="match status" value="1"/>
</dbReference>
<dbReference type="InterPro" id="IPR016163">
    <property type="entry name" value="Ald_DH_C"/>
</dbReference>
<dbReference type="Gene3D" id="3.40.605.10">
    <property type="entry name" value="Aldehyde Dehydrogenase, Chain A, domain 1"/>
    <property type="match status" value="1"/>
</dbReference>
<keyword evidence="2 4" id="KW-0560">Oxidoreductase</keyword>
<dbReference type="GO" id="GO:0004030">
    <property type="term" value="F:aldehyde dehydrogenase [NAD(P)+] activity"/>
    <property type="evidence" value="ECO:0007669"/>
    <property type="project" value="UniProtKB-ARBA"/>
</dbReference>
<dbReference type="EC" id="1.2.1.-" evidence="6"/>
<protein>
    <submittedName>
        <fullName evidence="6">Aldehyde dehydrogenase associated with polyamine-utilization</fullName>
        <ecNumber evidence="6">1.2.1.-</ecNumber>
    </submittedName>
</protein>
<evidence type="ECO:0000259" key="5">
    <source>
        <dbReference type="Pfam" id="PF00171"/>
    </source>
</evidence>
<keyword evidence="7" id="KW-1185">Reference proteome</keyword>
<dbReference type="PROSITE" id="PS00687">
    <property type="entry name" value="ALDEHYDE_DEHYDR_GLU"/>
    <property type="match status" value="1"/>
</dbReference>
<accession>M9RIM7</accession>
<reference evidence="6 7" key="1">
    <citation type="journal article" date="2013" name="PLoS ONE">
        <title>Poles Apart: Arctic and Antarctic Octadecabacter strains Share High Genome Plasticity and a New Type of Xanthorhodopsin.</title>
        <authorList>
            <person name="Vollmers J."/>
            <person name="Voget S."/>
            <person name="Dietrich S."/>
            <person name="Gollnow K."/>
            <person name="Smits M."/>
            <person name="Meyer K."/>
            <person name="Brinkhoff T."/>
            <person name="Simon M."/>
            <person name="Daniel R."/>
        </authorList>
    </citation>
    <scope>NUCLEOTIDE SEQUENCE [LARGE SCALE GENOMIC DNA]</scope>
    <source>
        <strain evidence="6 7">307</strain>
    </source>
</reference>
<sequence length="491" mass="52181">MTDYKKIAASLGMPTQCFIDGKPYRAHSGAVFETRNPANGDLLATLPFCASVDVDVAVASARRVFEAGDWSAQHPSARKAILCKLADLIDANTDELAVMETLDAGKPIADCAAIDVPETAACIRWHAEAQDKIYDQIAPSAPDAIGLIVREPIGVVAAVLPWNFPLMMMAWKIGPALATGNSVIVKPAEQTSLTAIRIAELALAAGVPPGVLNVITGMGPVVGEPLGRHMDVDALTFTGSTATGRRFLEYAAQSNMKECCLEMGGKSAAVILQDAGDIDAIAKIQANAIFWNMGENCTANSRIIVHKDRYDELVSAMVKQAGTWKMGDPLDPDTQNGPLISDEHMEKVAGLVQSGKAAGARVAYGGERGKGLLFQPTVFADVTRDMEIFNEEIFGPVVAITKANSDDEAVELANATAYGLAATLYTRDIAKAHRYARKLKAGTVGVNAYSEGEISTPFGGFKASGFGGRDNGIHAHEQYTELKTIWINLDG</sequence>
<dbReference type="PROSITE" id="PS00070">
    <property type="entry name" value="ALDEHYDE_DEHYDR_CYS"/>
    <property type="match status" value="1"/>
</dbReference>
<evidence type="ECO:0000256" key="2">
    <source>
        <dbReference type="ARBA" id="ARBA00023002"/>
    </source>
</evidence>
<evidence type="ECO:0000256" key="1">
    <source>
        <dbReference type="ARBA" id="ARBA00009986"/>
    </source>
</evidence>
<name>M9RIM7_9RHOB</name>
<dbReference type="PANTHER" id="PTHR11699">
    <property type="entry name" value="ALDEHYDE DEHYDROGENASE-RELATED"/>
    <property type="match status" value="1"/>
</dbReference>
<dbReference type="Proteomes" id="UP000005307">
    <property type="component" value="Chromosome"/>
</dbReference>
<dbReference type="KEGG" id="oat:OAN307_c43040"/>
<evidence type="ECO:0000313" key="7">
    <source>
        <dbReference type="Proteomes" id="UP000005307"/>
    </source>
</evidence>
<evidence type="ECO:0000313" key="6">
    <source>
        <dbReference type="EMBL" id="AGI69690.1"/>
    </source>
</evidence>
<gene>
    <name evidence="6" type="ORF">OAN307_c43040</name>
</gene>
<dbReference type="eggNOG" id="COG1012">
    <property type="taxonomic scope" value="Bacteria"/>
</dbReference>
<dbReference type="InterPro" id="IPR016160">
    <property type="entry name" value="Ald_DH_CS_CYS"/>
</dbReference>
<dbReference type="STRING" id="391626.OAN307_c43040"/>
<dbReference type="Gene3D" id="3.40.309.10">
    <property type="entry name" value="Aldehyde Dehydrogenase, Chain A, domain 2"/>
    <property type="match status" value="1"/>
</dbReference>
<evidence type="ECO:0000256" key="4">
    <source>
        <dbReference type="RuleBase" id="RU003345"/>
    </source>
</evidence>
<comment type="similarity">
    <text evidence="1 4">Belongs to the aldehyde dehydrogenase family.</text>
</comment>
<feature type="active site" evidence="3">
    <location>
        <position position="262"/>
    </location>
</feature>
<dbReference type="InterPro" id="IPR029510">
    <property type="entry name" value="Ald_DH_CS_GLU"/>
</dbReference>
<dbReference type="InterPro" id="IPR016162">
    <property type="entry name" value="Ald_DH_N"/>
</dbReference>
<dbReference type="HOGENOM" id="CLU_005391_0_1_5"/>
<dbReference type="SUPFAM" id="SSF53720">
    <property type="entry name" value="ALDH-like"/>
    <property type="match status" value="1"/>
</dbReference>
<proteinExistence type="inferred from homology"/>
<dbReference type="Pfam" id="PF00171">
    <property type="entry name" value="Aldedh"/>
    <property type="match status" value="1"/>
</dbReference>